<evidence type="ECO:0000256" key="3">
    <source>
        <dbReference type="ARBA" id="ARBA00009119"/>
    </source>
</evidence>
<keyword evidence="5 10" id="KW-0479">Metal-binding</keyword>
<dbReference type="InterPro" id="IPR049548">
    <property type="entry name" value="Sina-like_RING"/>
</dbReference>
<dbReference type="InterPro" id="IPR013083">
    <property type="entry name" value="Znf_RING/FYVE/PHD"/>
</dbReference>
<evidence type="ECO:0000259" key="12">
    <source>
        <dbReference type="PROSITE" id="PS50089"/>
    </source>
</evidence>
<comment type="function">
    <text evidence="10">E3 ubiquitin-protein ligase that mediates ubiquitination and subsequent proteasomal degradation of target proteins. E3 ubiquitin ligases accept ubiquitin from an E2 ubiquitin-conjugating enzyme in the form of a thioester and then directly transfers the ubiquitin to targeted substrates.</text>
</comment>
<organism evidence="14 15">
    <name type="scientific">Arctia plantaginis</name>
    <name type="common">Wood tiger moth</name>
    <name type="synonym">Phalaena plantaginis</name>
    <dbReference type="NCBI Taxonomy" id="874455"/>
    <lineage>
        <taxon>Eukaryota</taxon>
        <taxon>Metazoa</taxon>
        <taxon>Ecdysozoa</taxon>
        <taxon>Arthropoda</taxon>
        <taxon>Hexapoda</taxon>
        <taxon>Insecta</taxon>
        <taxon>Pterygota</taxon>
        <taxon>Neoptera</taxon>
        <taxon>Endopterygota</taxon>
        <taxon>Lepidoptera</taxon>
        <taxon>Glossata</taxon>
        <taxon>Ditrysia</taxon>
        <taxon>Noctuoidea</taxon>
        <taxon>Erebidae</taxon>
        <taxon>Arctiinae</taxon>
        <taxon>Arctia</taxon>
    </lineage>
</organism>
<keyword evidence="7 10" id="KW-0833">Ubl conjugation pathway</keyword>
<dbReference type="GO" id="GO:0031624">
    <property type="term" value="F:ubiquitin conjugating enzyme binding"/>
    <property type="evidence" value="ECO:0007669"/>
    <property type="project" value="TreeGrafter"/>
</dbReference>
<dbReference type="SUPFAM" id="SSF49599">
    <property type="entry name" value="TRAF domain-like"/>
    <property type="match status" value="1"/>
</dbReference>
<dbReference type="EC" id="2.3.2.27" evidence="10"/>
<dbReference type="Pfam" id="PF21362">
    <property type="entry name" value="Sina_RING"/>
    <property type="match status" value="1"/>
</dbReference>
<feature type="domain" description="RING-type" evidence="12">
    <location>
        <begin position="66"/>
        <end position="103"/>
    </location>
</feature>
<evidence type="ECO:0000256" key="7">
    <source>
        <dbReference type="ARBA" id="ARBA00022786"/>
    </source>
</evidence>
<name>A0A8S0YVQ8_ARCPL</name>
<evidence type="ECO:0000256" key="10">
    <source>
        <dbReference type="RuleBase" id="RU201113"/>
    </source>
</evidence>
<comment type="domain">
    <text evidence="10">The RING-type zinc finger domain is essential for ubiquitin ligase activity.</text>
</comment>
<dbReference type="EMBL" id="CADEBD010000171">
    <property type="protein sequence ID" value="CAB3223951.1"/>
    <property type="molecule type" value="Genomic_DNA"/>
</dbReference>
<dbReference type="InterPro" id="IPR008974">
    <property type="entry name" value="TRAF-like"/>
</dbReference>
<dbReference type="Gene3D" id="2.60.210.10">
    <property type="entry name" value="Apoptosis, Tumor Necrosis Factor Receptor Associated Protein 2, Chain A"/>
    <property type="match status" value="1"/>
</dbReference>
<accession>A0A8S0YVQ8</accession>
<evidence type="ECO:0000256" key="5">
    <source>
        <dbReference type="ARBA" id="ARBA00022723"/>
    </source>
</evidence>
<evidence type="ECO:0000313" key="14">
    <source>
        <dbReference type="EMBL" id="CAB3223951.1"/>
    </source>
</evidence>
<dbReference type="InterPro" id="IPR004162">
    <property type="entry name" value="SINA-like_animal"/>
</dbReference>
<feature type="domain" description="SIAH-type" evidence="13">
    <location>
        <begin position="120"/>
        <end position="182"/>
    </location>
</feature>
<evidence type="ECO:0000259" key="13">
    <source>
        <dbReference type="PROSITE" id="PS51081"/>
    </source>
</evidence>
<keyword evidence="6 9" id="KW-0863">Zinc-finger</keyword>
<dbReference type="SUPFAM" id="SSF57850">
    <property type="entry name" value="RING/U-box"/>
    <property type="match status" value="1"/>
</dbReference>
<dbReference type="Pfam" id="PF03145">
    <property type="entry name" value="Sina_TRAF"/>
    <property type="match status" value="1"/>
</dbReference>
<dbReference type="PROSITE" id="PS51081">
    <property type="entry name" value="ZF_SIAH"/>
    <property type="match status" value="1"/>
</dbReference>
<sequence>MYKLIGCSRLKLCKSKSFRIFNLYLICYKPVLNSILISSCSSTRLRMASAKANRKAATVAVELPECPVCMETMSAPIFQCQSGHSLCNSCTQNLMPPMCPICRQPLTQMRNWQLEDIIAKAKVPCANKAAGCVYTMVSRDMEEHLKECIFREMDCPFGVAFGKCSWSGKLKDMMEHFKERHAQNCNVTTDEEVELTNVDAKIDDRHLYLVSQSKMLFIITMKIDTLQKMAYWAIQHIGSKKAAHDHIYEIHILSKQNSRRKVVFTEHCFNDALKPDEVFRTGKCAVLPLDVLINFISNKKLSFRFFIKRIPAEHKNNKGDGNDNKPQGPKGPGPKGPNKDMQKNKSNGQNAPGPKGQKANKPQA</sequence>
<comment type="caution">
    <text evidence="14">The sequence shown here is derived from an EMBL/GenBank/DDBJ whole genome shotgun (WGS) entry which is preliminary data.</text>
</comment>
<dbReference type="Gene3D" id="3.30.40.10">
    <property type="entry name" value="Zinc/RING finger domain, C3HC4 (zinc finger)"/>
    <property type="match status" value="2"/>
</dbReference>
<protein>
    <recommendedName>
        <fullName evidence="10">E3 ubiquitin-protein ligase</fullName>
        <ecNumber evidence="10">2.3.2.27</ecNumber>
    </recommendedName>
</protein>
<dbReference type="PANTHER" id="PTHR45877">
    <property type="entry name" value="E3 UBIQUITIN-PROTEIN LIGASE SIAH2"/>
    <property type="match status" value="1"/>
</dbReference>
<comment type="domain">
    <text evidence="10">The SBD domain (substrate-binding domain) mediates the interaction with substrate proteins. It is related to the TRAF family.</text>
</comment>
<dbReference type="InterPro" id="IPR001841">
    <property type="entry name" value="Znf_RING"/>
</dbReference>
<dbReference type="GO" id="GO:0043161">
    <property type="term" value="P:proteasome-mediated ubiquitin-dependent protein catabolic process"/>
    <property type="evidence" value="ECO:0007669"/>
    <property type="project" value="TreeGrafter"/>
</dbReference>
<comment type="pathway">
    <text evidence="2 10">Protein modification; protein ubiquitination.</text>
</comment>
<comment type="similarity">
    <text evidence="3 10">Belongs to the SINA (Seven in absentia) family.</text>
</comment>
<dbReference type="Pfam" id="PF21361">
    <property type="entry name" value="Sina_ZnF"/>
    <property type="match status" value="1"/>
</dbReference>
<evidence type="ECO:0000256" key="8">
    <source>
        <dbReference type="ARBA" id="ARBA00022833"/>
    </source>
</evidence>
<evidence type="ECO:0000256" key="11">
    <source>
        <dbReference type="SAM" id="MobiDB-lite"/>
    </source>
</evidence>
<feature type="compositionally biased region" description="Basic and acidic residues" evidence="11">
    <location>
        <begin position="313"/>
        <end position="323"/>
    </location>
</feature>
<reference evidence="14 15" key="1">
    <citation type="submission" date="2020-04" db="EMBL/GenBank/DDBJ databases">
        <authorList>
            <person name="Wallbank WR R."/>
            <person name="Pardo Diaz C."/>
            <person name="Kozak K."/>
            <person name="Martin S."/>
            <person name="Jiggins C."/>
            <person name="Moest M."/>
            <person name="Warren A I."/>
            <person name="Byers J.R.P. K."/>
            <person name="Montejo-Kovacevich G."/>
            <person name="Yen C E."/>
        </authorList>
    </citation>
    <scope>NUCLEOTIDE SEQUENCE [LARGE SCALE GENOMIC DNA]</scope>
</reference>
<gene>
    <name evidence="14" type="ORF">APLA_LOCUS1640</name>
</gene>
<dbReference type="InterPro" id="IPR013010">
    <property type="entry name" value="Znf_SIAH"/>
</dbReference>
<dbReference type="Proteomes" id="UP000494256">
    <property type="component" value="Unassembled WGS sequence"/>
</dbReference>
<dbReference type="GO" id="GO:0008270">
    <property type="term" value="F:zinc ion binding"/>
    <property type="evidence" value="ECO:0007669"/>
    <property type="project" value="UniProtKB-KW"/>
</dbReference>
<comment type="catalytic activity">
    <reaction evidence="1 10">
        <text>S-ubiquitinyl-[E2 ubiquitin-conjugating enzyme]-L-cysteine + [acceptor protein]-L-lysine = [E2 ubiquitin-conjugating enzyme]-L-cysteine + N(6)-ubiquitinyl-[acceptor protein]-L-lysine.</text>
        <dbReference type="EC" id="2.3.2.27"/>
    </reaction>
</comment>
<dbReference type="InterPro" id="IPR018121">
    <property type="entry name" value="7-in-absentia-prot_TRAF-dom"/>
</dbReference>
<evidence type="ECO:0000256" key="6">
    <source>
        <dbReference type="ARBA" id="ARBA00022771"/>
    </source>
</evidence>
<dbReference type="GO" id="GO:0061630">
    <property type="term" value="F:ubiquitin protein ligase activity"/>
    <property type="evidence" value="ECO:0007669"/>
    <property type="project" value="UniProtKB-EC"/>
</dbReference>
<keyword evidence="4" id="KW-0808">Transferase</keyword>
<dbReference type="AlphaFoldDB" id="A0A8S0YVQ8"/>
<dbReference type="OrthoDB" id="10260134at2759"/>
<feature type="region of interest" description="Disordered" evidence="11">
    <location>
        <begin position="313"/>
        <end position="364"/>
    </location>
</feature>
<dbReference type="PROSITE" id="PS50089">
    <property type="entry name" value="ZF_RING_2"/>
    <property type="match status" value="1"/>
</dbReference>
<evidence type="ECO:0000313" key="15">
    <source>
        <dbReference type="Proteomes" id="UP000494256"/>
    </source>
</evidence>
<dbReference type="FunFam" id="3.30.40.10:FF:000041">
    <property type="entry name" value="E3 ubiquitin-protein ligase SINAT3"/>
    <property type="match status" value="1"/>
</dbReference>
<dbReference type="PANTHER" id="PTHR45877:SF2">
    <property type="entry name" value="E3 UBIQUITIN-PROTEIN LIGASE SINA-RELATED"/>
    <property type="match status" value="1"/>
</dbReference>
<keyword evidence="8 10" id="KW-0862">Zinc</keyword>
<evidence type="ECO:0000256" key="2">
    <source>
        <dbReference type="ARBA" id="ARBA00004906"/>
    </source>
</evidence>
<proteinExistence type="inferred from homology"/>
<evidence type="ECO:0000256" key="9">
    <source>
        <dbReference type="PROSITE-ProRule" id="PRU00455"/>
    </source>
</evidence>
<evidence type="ECO:0000256" key="4">
    <source>
        <dbReference type="ARBA" id="ARBA00022679"/>
    </source>
</evidence>
<dbReference type="GO" id="GO:0005737">
    <property type="term" value="C:cytoplasm"/>
    <property type="evidence" value="ECO:0007669"/>
    <property type="project" value="InterPro"/>
</dbReference>
<evidence type="ECO:0000256" key="1">
    <source>
        <dbReference type="ARBA" id="ARBA00000900"/>
    </source>
</evidence>